<evidence type="ECO:0000256" key="3">
    <source>
        <dbReference type="ARBA" id="ARBA00022840"/>
    </source>
</evidence>
<dbReference type="RefSeq" id="WP_233696333.1">
    <property type="nucleotide sequence ID" value="NZ_JAJNBZ010000004.1"/>
</dbReference>
<reference evidence="6 7" key="1">
    <citation type="submission" date="2021-11" db="EMBL/GenBank/DDBJ databases">
        <title>Draft genome sequence of Paenibacillus profundus YoMME, a new Gram-positive bacteria with exoelectrogenic properties.</title>
        <authorList>
            <person name="Hubenova Y."/>
            <person name="Hubenova E."/>
            <person name="Manasiev Y."/>
            <person name="Peykov S."/>
            <person name="Mitov M."/>
        </authorList>
    </citation>
    <scope>NUCLEOTIDE SEQUENCE [LARGE SCALE GENOMIC DNA]</scope>
    <source>
        <strain evidence="6 7">YoMME</strain>
    </source>
</reference>
<dbReference type="Gene3D" id="3.30.1490.20">
    <property type="entry name" value="ATP-grasp fold, A domain"/>
    <property type="match status" value="1"/>
</dbReference>
<dbReference type="InterPro" id="IPR013815">
    <property type="entry name" value="ATP_grasp_subdomain_1"/>
</dbReference>
<evidence type="ECO:0000259" key="5">
    <source>
        <dbReference type="PROSITE" id="PS50975"/>
    </source>
</evidence>
<dbReference type="PANTHER" id="PTHR43055">
    <property type="entry name" value="FORMATE-DEPENDENT PHOSPHORIBOSYLGLYCINAMIDE FORMYLTRANSFERASE"/>
    <property type="match status" value="1"/>
</dbReference>
<keyword evidence="1" id="KW-0436">Ligase</keyword>
<dbReference type="Proteomes" id="UP001199916">
    <property type="component" value="Unassembled WGS sequence"/>
</dbReference>
<dbReference type="Gene3D" id="3.40.50.20">
    <property type="match status" value="1"/>
</dbReference>
<keyword evidence="7" id="KW-1185">Reference proteome</keyword>
<sequence length="390" mass="43587">MKVLAIGAGREQAYVIQQAKDMGLHVIAVDGNKDSPGFIYADKSYVVDIRNETEVIKIAEKEKVGAVLPTPIGRYLTTVGAVNDYLGLKGIGKMAAISCTDKMKTHEVLAEHGIYAAKQFYASAETSVENILEGIDYPLIIKPRYGAGSKGVRVVRNNEELLSHYAEGILIEELMTGKEYGLDGIIRDGVFHIILVREKVLTDFPYRQEIGYIAPAPISNELLKKIKSSAQKVCNAVGLTDCLFNADIIIENDVIKWIEFSGRPAGLHISQFMVPYVTSKNYIDEQIKYLVDNNNELIINSFEDYKKMYLGFFSFSQIGHVTFVPRKEDILKNNYVLDYQCSIIVGDFLNEIKDGSELINRGYFATTGRSINEMFDTAQSLINQFSIKKG</sequence>
<dbReference type="SUPFAM" id="SSF52440">
    <property type="entry name" value="PreATP-grasp domain"/>
    <property type="match status" value="1"/>
</dbReference>
<evidence type="ECO:0000256" key="2">
    <source>
        <dbReference type="ARBA" id="ARBA00022741"/>
    </source>
</evidence>
<dbReference type="Pfam" id="PF21360">
    <property type="entry name" value="PylC-like_N"/>
    <property type="match status" value="1"/>
</dbReference>
<protein>
    <submittedName>
        <fullName evidence="6">ATP-grasp domain-containing protein</fullName>
    </submittedName>
</protein>
<organism evidence="6 7">
    <name type="scientific">Paenibacillus profundus</name>
    <dbReference type="NCBI Taxonomy" id="1173085"/>
    <lineage>
        <taxon>Bacteria</taxon>
        <taxon>Bacillati</taxon>
        <taxon>Bacillota</taxon>
        <taxon>Bacilli</taxon>
        <taxon>Bacillales</taxon>
        <taxon>Paenibacillaceae</taxon>
        <taxon>Paenibacillus</taxon>
    </lineage>
</organism>
<feature type="domain" description="ATP-grasp" evidence="5">
    <location>
        <begin position="106"/>
        <end position="291"/>
    </location>
</feature>
<evidence type="ECO:0000313" key="6">
    <source>
        <dbReference type="EMBL" id="MCE5169319.1"/>
    </source>
</evidence>
<dbReference type="SUPFAM" id="SSF56059">
    <property type="entry name" value="Glutathione synthetase ATP-binding domain-like"/>
    <property type="match status" value="1"/>
</dbReference>
<dbReference type="PANTHER" id="PTHR43055:SF1">
    <property type="entry name" value="FORMATE-DEPENDENT PHOSPHORIBOSYLGLYCINAMIDE FORMYLTRANSFERASE"/>
    <property type="match status" value="1"/>
</dbReference>
<dbReference type="InterPro" id="IPR011761">
    <property type="entry name" value="ATP-grasp"/>
</dbReference>
<dbReference type="Gene3D" id="3.30.470.20">
    <property type="entry name" value="ATP-grasp fold, B domain"/>
    <property type="match status" value="1"/>
</dbReference>
<keyword evidence="2 4" id="KW-0547">Nucleotide-binding</keyword>
<dbReference type="InterPro" id="IPR016185">
    <property type="entry name" value="PreATP-grasp_dom_sf"/>
</dbReference>
<keyword evidence="3 4" id="KW-0067">ATP-binding</keyword>
<evidence type="ECO:0000256" key="4">
    <source>
        <dbReference type="PROSITE-ProRule" id="PRU00409"/>
    </source>
</evidence>
<comment type="caution">
    <text evidence="6">The sequence shown here is derived from an EMBL/GenBank/DDBJ whole genome shotgun (WGS) entry which is preliminary data.</text>
</comment>
<evidence type="ECO:0000313" key="7">
    <source>
        <dbReference type="Proteomes" id="UP001199916"/>
    </source>
</evidence>
<name>A0ABS8YDK4_9BACL</name>
<evidence type="ECO:0000256" key="1">
    <source>
        <dbReference type="ARBA" id="ARBA00022598"/>
    </source>
</evidence>
<dbReference type="Pfam" id="PF02655">
    <property type="entry name" value="ATP-grasp_3"/>
    <property type="match status" value="1"/>
</dbReference>
<dbReference type="InterPro" id="IPR048764">
    <property type="entry name" value="PylC_N"/>
</dbReference>
<gene>
    <name evidence="6" type="ORF">LQV63_08340</name>
</gene>
<accession>A0ABS8YDK4</accession>
<dbReference type="EMBL" id="JAJNBZ010000004">
    <property type="protein sequence ID" value="MCE5169319.1"/>
    <property type="molecule type" value="Genomic_DNA"/>
</dbReference>
<dbReference type="PROSITE" id="PS50975">
    <property type="entry name" value="ATP_GRASP"/>
    <property type="match status" value="1"/>
</dbReference>
<dbReference type="InterPro" id="IPR003806">
    <property type="entry name" value="ATP-grasp_PylC-type"/>
</dbReference>
<proteinExistence type="predicted"/>